<sequence length="151" mass="16800">MKPKLMLLLIISLLSMTTLVSAKNDIVLSVTKQDAQGATNESLNSSNACSLLEKSIKNRMQKNFKNLYEEKYGKTNKPIPLESKSWVLTKGNYNFVVVRVSCSDIMNSIAIYGIKDGMLIRVSGVREGKSQIPISYGEFSKKVNETFGVKL</sequence>
<keyword evidence="3" id="KW-1185">Reference proteome</keyword>
<accession>A0A6C2TWP0</accession>
<keyword evidence="1" id="KW-0732">Signal</keyword>
<evidence type="ECO:0000313" key="3">
    <source>
        <dbReference type="Proteomes" id="UP000366872"/>
    </source>
</evidence>
<name>A0A6C2TWP0_PONDE</name>
<dbReference type="EMBL" id="CAAHFG010000001">
    <property type="protein sequence ID" value="VGO11914.1"/>
    <property type="molecule type" value="Genomic_DNA"/>
</dbReference>
<protein>
    <recommendedName>
        <fullName evidence="4">DUF4252 domain-containing protein</fullName>
    </recommendedName>
</protein>
<feature type="chain" id="PRO_5025662346" description="DUF4252 domain-containing protein" evidence="1">
    <location>
        <begin position="23"/>
        <end position="151"/>
    </location>
</feature>
<evidence type="ECO:0000256" key="1">
    <source>
        <dbReference type="SAM" id="SignalP"/>
    </source>
</evidence>
<gene>
    <name evidence="2" type="ORF">PDESU_00462</name>
</gene>
<evidence type="ECO:0000313" key="2">
    <source>
        <dbReference type="EMBL" id="VGO11914.1"/>
    </source>
</evidence>
<feature type="signal peptide" evidence="1">
    <location>
        <begin position="1"/>
        <end position="22"/>
    </location>
</feature>
<dbReference type="Proteomes" id="UP000366872">
    <property type="component" value="Unassembled WGS sequence"/>
</dbReference>
<proteinExistence type="predicted"/>
<evidence type="ECO:0008006" key="4">
    <source>
        <dbReference type="Google" id="ProtNLM"/>
    </source>
</evidence>
<organism evidence="2 3">
    <name type="scientific">Pontiella desulfatans</name>
    <dbReference type="NCBI Taxonomy" id="2750659"/>
    <lineage>
        <taxon>Bacteria</taxon>
        <taxon>Pseudomonadati</taxon>
        <taxon>Kiritimatiellota</taxon>
        <taxon>Kiritimatiellia</taxon>
        <taxon>Kiritimatiellales</taxon>
        <taxon>Pontiellaceae</taxon>
        <taxon>Pontiella</taxon>
    </lineage>
</organism>
<dbReference type="RefSeq" id="WP_136077624.1">
    <property type="nucleotide sequence ID" value="NZ_CAAHFG010000001.1"/>
</dbReference>
<dbReference type="AlphaFoldDB" id="A0A6C2TWP0"/>
<reference evidence="2 3" key="1">
    <citation type="submission" date="2019-04" db="EMBL/GenBank/DDBJ databases">
        <authorList>
            <person name="Van Vliet M D."/>
        </authorList>
    </citation>
    <scope>NUCLEOTIDE SEQUENCE [LARGE SCALE GENOMIC DNA]</scope>
    <source>
        <strain evidence="2 3">F1</strain>
    </source>
</reference>